<dbReference type="EMBL" id="JH993023">
    <property type="protein sequence ID" value="EKX41488.1"/>
    <property type="molecule type" value="Genomic_DNA"/>
</dbReference>
<keyword evidence="3 8" id="KW-0547">Nucleotide-binding</keyword>
<dbReference type="EnsemblProtists" id="EKX41488">
    <property type="protein sequence ID" value="EKX41488"/>
    <property type="gene ID" value="GUITHDRAFT_112459"/>
</dbReference>
<dbReference type="OMA" id="ATCAYGM"/>
<dbReference type="RefSeq" id="XP_005828468.1">
    <property type="nucleotide sequence ID" value="XM_005828411.1"/>
</dbReference>
<comment type="subcellular location">
    <subcellularLocation>
        <location evidence="8">Nucleus</location>
    </subcellularLocation>
    <subcellularLocation>
        <location evidence="1">Plastid</location>
        <location evidence="1">Chloroplast</location>
    </subcellularLocation>
</comment>
<feature type="domain" description="Helicase ATP-binding" evidence="9">
    <location>
        <begin position="39"/>
        <end position="212"/>
    </location>
</feature>
<dbReference type="GO" id="GO:0009507">
    <property type="term" value="C:chloroplast"/>
    <property type="evidence" value="ECO:0007669"/>
    <property type="project" value="UniProtKB-SubCell"/>
</dbReference>
<dbReference type="PROSITE" id="PS51192">
    <property type="entry name" value="HELICASE_ATP_BIND_1"/>
    <property type="match status" value="1"/>
</dbReference>
<dbReference type="KEGG" id="gtt:GUITHDRAFT_112459"/>
<dbReference type="GeneID" id="17298152"/>
<dbReference type="PaxDb" id="55529-EKX41488"/>
<keyword evidence="4 8" id="KW-0378">Hydrolase</keyword>
<reference evidence="13" key="2">
    <citation type="submission" date="2012-11" db="EMBL/GenBank/DDBJ databases">
        <authorList>
            <person name="Kuo A."/>
            <person name="Curtis B.A."/>
            <person name="Tanifuji G."/>
            <person name="Burki F."/>
            <person name="Gruber A."/>
            <person name="Irimia M."/>
            <person name="Maruyama S."/>
            <person name="Arias M.C."/>
            <person name="Ball S.G."/>
            <person name="Gile G.H."/>
            <person name="Hirakawa Y."/>
            <person name="Hopkins J.F."/>
            <person name="Rensing S.A."/>
            <person name="Schmutz J."/>
            <person name="Symeonidi A."/>
            <person name="Elias M."/>
            <person name="Eveleigh R.J."/>
            <person name="Herman E.K."/>
            <person name="Klute M.J."/>
            <person name="Nakayama T."/>
            <person name="Obornik M."/>
            <person name="Reyes-Prieto A."/>
            <person name="Armbrust E.V."/>
            <person name="Aves S.J."/>
            <person name="Beiko R.G."/>
            <person name="Coutinho P."/>
            <person name="Dacks J.B."/>
            <person name="Durnford D.G."/>
            <person name="Fast N.M."/>
            <person name="Green B.R."/>
            <person name="Grisdale C."/>
            <person name="Hempe F."/>
            <person name="Henrissat B."/>
            <person name="Hoppner M.P."/>
            <person name="Ishida K.-I."/>
            <person name="Kim E."/>
            <person name="Koreny L."/>
            <person name="Kroth P.G."/>
            <person name="Liu Y."/>
            <person name="Malik S.-B."/>
            <person name="Maier U.G."/>
            <person name="McRose D."/>
            <person name="Mock T."/>
            <person name="Neilson J.A."/>
            <person name="Onodera N.T."/>
            <person name="Poole A.M."/>
            <person name="Pritham E.J."/>
            <person name="Richards T.A."/>
            <person name="Rocap G."/>
            <person name="Roy S.W."/>
            <person name="Sarai C."/>
            <person name="Schaack S."/>
            <person name="Shirato S."/>
            <person name="Slamovits C.H."/>
            <person name="Spencer D.F."/>
            <person name="Suzuki S."/>
            <person name="Worden A.Z."/>
            <person name="Zauner S."/>
            <person name="Barry K."/>
            <person name="Bell C."/>
            <person name="Bharti A.K."/>
            <person name="Crow J.A."/>
            <person name="Grimwood J."/>
            <person name="Kramer R."/>
            <person name="Lindquist E."/>
            <person name="Lucas S."/>
            <person name="Salamov A."/>
            <person name="McFadden G.I."/>
            <person name="Lane C.E."/>
            <person name="Keeling P.J."/>
            <person name="Gray M.W."/>
            <person name="Grigoriev I.V."/>
            <person name="Archibald J.M."/>
        </authorList>
    </citation>
    <scope>NUCLEOTIDE SEQUENCE</scope>
    <source>
        <strain evidence="13">CCMP2712</strain>
    </source>
</reference>
<dbReference type="InterPro" id="IPR004589">
    <property type="entry name" value="DNA_helicase_ATP-dep_RecQ"/>
</dbReference>
<dbReference type="GO" id="GO:0005694">
    <property type="term" value="C:chromosome"/>
    <property type="evidence" value="ECO:0007669"/>
    <property type="project" value="TreeGrafter"/>
</dbReference>
<evidence type="ECO:0000256" key="4">
    <source>
        <dbReference type="ARBA" id="ARBA00022801"/>
    </source>
</evidence>
<dbReference type="NCBIfam" id="TIGR00614">
    <property type="entry name" value="recQ_fam"/>
    <property type="match status" value="1"/>
</dbReference>
<proteinExistence type="inferred from homology"/>
<keyword evidence="6 8" id="KW-0067">ATP-binding</keyword>
<evidence type="ECO:0000256" key="8">
    <source>
        <dbReference type="RuleBase" id="RU364117"/>
    </source>
</evidence>
<evidence type="ECO:0000313" key="11">
    <source>
        <dbReference type="EMBL" id="EKX41488.1"/>
    </source>
</evidence>
<dbReference type="InterPro" id="IPR027417">
    <property type="entry name" value="P-loop_NTPase"/>
</dbReference>
<accession>L1IYY7</accession>
<evidence type="ECO:0000256" key="5">
    <source>
        <dbReference type="ARBA" id="ARBA00022806"/>
    </source>
</evidence>
<dbReference type="SUPFAM" id="SSF52540">
    <property type="entry name" value="P-loop containing nucleoside triphosphate hydrolases"/>
    <property type="match status" value="1"/>
</dbReference>
<organism evidence="11">
    <name type="scientific">Guillardia theta (strain CCMP2712)</name>
    <name type="common">Cryptophyte</name>
    <dbReference type="NCBI Taxonomy" id="905079"/>
    <lineage>
        <taxon>Eukaryota</taxon>
        <taxon>Cryptophyceae</taxon>
        <taxon>Pyrenomonadales</taxon>
        <taxon>Geminigeraceae</taxon>
        <taxon>Guillardia</taxon>
    </lineage>
</organism>
<name>L1IYY7_GUITC</name>
<dbReference type="OrthoDB" id="10261556at2759"/>
<dbReference type="eggNOG" id="KOG0351">
    <property type="taxonomic scope" value="Eukaryota"/>
</dbReference>
<dbReference type="InterPro" id="IPR001650">
    <property type="entry name" value="Helicase_C-like"/>
</dbReference>
<keyword evidence="13" id="KW-1185">Reference proteome</keyword>
<dbReference type="SMART" id="SM00487">
    <property type="entry name" value="DEXDc"/>
    <property type="match status" value="1"/>
</dbReference>
<dbReference type="InterPro" id="IPR036388">
    <property type="entry name" value="WH-like_DNA-bd_sf"/>
</dbReference>
<dbReference type="GO" id="GO:0009378">
    <property type="term" value="F:four-way junction helicase activity"/>
    <property type="evidence" value="ECO:0007669"/>
    <property type="project" value="TreeGrafter"/>
</dbReference>
<feature type="domain" description="Helicase C-terminal" evidence="10">
    <location>
        <begin position="284"/>
        <end position="454"/>
    </location>
</feature>
<dbReference type="GO" id="GO:0003676">
    <property type="term" value="F:nucleic acid binding"/>
    <property type="evidence" value="ECO:0007669"/>
    <property type="project" value="InterPro"/>
</dbReference>
<dbReference type="Gene3D" id="1.10.10.10">
    <property type="entry name" value="Winged helix-like DNA-binding domain superfamily/Winged helix DNA-binding domain"/>
    <property type="match status" value="1"/>
</dbReference>
<keyword evidence="8" id="KW-0539">Nucleus</keyword>
<dbReference type="SMART" id="SM00490">
    <property type="entry name" value="HELICc"/>
    <property type="match status" value="1"/>
</dbReference>
<dbReference type="STRING" id="905079.L1IYY7"/>
<dbReference type="PANTHER" id="PTHR13710:SF69">
    <property type="entry name" value="ATP-DEPENDENT DNA HELICASE Q-LIKE SIM"/>
    <property type="match status" value="1"/>
</dbReference>
<dbReference type="GO" id="GO:0000724">
    <property type="term" value="P:double-strand break repair via homologous recombination"/>
    <property type="evidence" value="ECO:0007669"/>
    <property type="project" value="TreeGrafter"/>
</dbReference>
<dbReference type="CDD" id="cd17920">
    <property type="entry name" value="DEXHc_RecQ"/>
    <property type="match status" value="1"/>
</dbReference>
<comment type="similarity">
    <text evidence="2 8">Belongs to the helicase family. RecQ subfamily.</text>
</comment>
<dbReference type="GO" id="GO:0005634">
    <property type="term" value="C:nucleus"/>
    <property type="evidence" value="ECO:0007669"/>
    <property type="project" value="UniProtKB-SubCell"/>
</dbReference>
<gene>
    <name evidence="11" type="ORF">GUITHDRAFT_112459</name>
</gene>
<comment type="catalytic activity">
    <reaction evidence="8">
        <text>ATP + H2O = ADP + phosphate + H(+)</text>
        <dbReference type="Rhea" id="RHEA:13065"/>
        <dbReference type="ChEBI" id="CHEBI:15377"/>
        <dbReference type="ChEBI" id="CHEBI:15378"/>
        <dbReference type="ChEBI" id="CHEBI:30616"/>
        <dbReference type="ChEBI" id="CHEBI:43474"/>
        <dbReference type="ChEBI" id="CHEBI:456216"/>
    </reaction>
</comment>
<evidence type="ECO:0000256" key="1">
    <source>
        <dbReference type="ARBA" id="ARBA00004229"/>
    </source>
</evidence>
<reference evidence="11 13" key="1">
    <citation type="journal article" date="2012" name="Nature">
        <title>Algal genomes reveal evolutionary mosaicism and the fate of nucleomorphs.</title>
        <authorList>
            <consortium name="DOE Joint Genome Institute"/>
            <person name="Curtis B.A."/>
            <person name="Tanifuji G."/>
            <person name="Burki F."/>
            <person name="Gruber A."/>
            <person name="Irimia M."/>
            <person name="Maruyama S."/>
            <person name="Arias M.C."/>
            <person name="Ball S.G."/>
            <person name="Gile G.H."/>
            <person name="Hirakawa Y."/>
            <person name="Hopkins J.F."/>
            <person name="Kuo A."/>
            <person name="Rensing S.A."/>
            <person name="Schmutz J."/>
            <person name="Symeonidi A."/>
            <person name="Elias M."/>
            <person name="Eveleigh R.J."/>
            <person name="Herman E.K."/>
            <person name="Klute M.J."/>
            <person name="Nakayama T."/>
            <person name="Obornik M."/>
            <person name="Reyes-Prieto A."/>
            <person name="Armbrust E.V."/>
            <person name="Aves S.J."/>
            <person name="Beiko R.G."/>
            <person name="Coutinho P."/>
            <person name="Dacks J.B."/>
            <person name="Durnford D.G."/>
            <person name="Fast N.M."/>
            <person name="Green B.R."/>
            <person name="Grisdale C.J."/>
            <person name="Hempel F."/>
            <person name="Henrissat B."/>
            <person name="Hoppner M.P."/>
            <person name="Ishida K."/>
            <person name="Kim E."/>
            <person name="Koreny L."/>
            <person name="Kroth P.G."/>
            <person name="Liu Y."/>
            <person name="Malik S.B."/>
            <person name="Maier U.G."/>
            <person name="McRose D."/>
            <person name="Mock T."/>
            <person name="Neilson J.A."/>
            <person name="Onodera N.T."/>
            <person name="Poole A.M."/>
            <person name="Pritham E.J."/>
            <person name="Richards T.A."/>
            <person name="Rocap G."/>
            <person name="Roy S.W."/>
            <person name="Sarai C."/>
            <person name="Schaack S."/>
            <person name="Shirato S."/>
            <person name="Slamovits C.H."/>
            <person name="Spencer D.F."/>
            <person name="Suzuki S."/>
            <person name="Worden A.Z."/>
            <person name="Zauner S."/>
            <person name="Barry K."/>
            <person name="Bell C."/>
            <person name="Bharti A.K."/>
            <person name="Crow J.A."/>
            <person name="Grimwood J."/>
            <person name="Kramer R."/>
            <person name="Lindquist E."/>
            <person name="Lucas S."/>
            <person name="Salamov A."/>
            <person name="McFadden G.I."/>
            <person name="Lane C.E."/>
            <person name="Keeling P.J."/>
            <person name="Gray M.W."/>
            <person name="Grigoriev I.V."/>
            <person name="Archibald J.M."/>
        </authorList>
    </citation>
    <scope>NUCLEOTIDE SEQUENCE</scope>
    <source>
        <strain evidence="11 13">CCMP2712</strain>
    </source>
</reference>
<dbReference type="Proteomes" id="UP000011087">
    <property type="component" value="Unassembled WGS sequence"/>
</dbReference>
<evidence type="ECO:0000256" key="7">
    <source>
        <dbReference type="ARBA" id="ARBA00034617"/>
    </source>
</evidence>
<dbReference type="PROSITE" id="PS51194">
    <property type="entry name" value="HELICASE_CTER"/>
    <property type="match status" value="1"/>
</dbReference>
<dbReference type="PANTHER" id="PTHR13710">
    <property type="entry name" value="DNA HELICASE RECQ FAMILY MEMBER"/>
    <property type="match status" value="1"/>
</dbReference>
<evidence type="ECO:0000259" key="9">
    <source>
        <dbReference type="PROSITE" id="PS51192"/>
    </source>
</evidence>
<protein>
    <recommendedName>
        <fullName evidence="8">ATP-dependent DNA helicase</fullName>
        <ecNumber evidence="8">5.6.2.4</ecNumber>
    </recommendedName>
</protein>
<evidence type="ECO:0000259" key="10">
    <source>
        <dbReference type="PROSITE" id="PS51194"/>
    </source>
</evidence>
<dbReference type="Pfam" id="PF16124">
    <property type="entry name" value="RecQ_Zn_bind"/>
    <property type="match status" value="1"/>
</dbReference>
<evidence type="ECO:0000256" key="6">
    <source>
        <dbReference type="ARBA" id="ARBA00022840"/>
    </source>
</evidence>
<evidence type="ECO:0000256" key="3">
    <source>
        <dbReference type="ARBA" id="ARBA00022741"/>
    </source>
</evidence>
<dbReference type="InterPro" id="IPR014001">
    <property type="entry name" value="Helicase_ATP-bd"/>
</dbReference>
<dbReference type="EC" id="5.6.2.4" evidence="8"/>
<comment type="catalytic activity">
    <reaction evidence="7 8">
        <text>Couples ATP hydrolysis with the unwinding of duplex DNA by translocating in the 3'-5' direction.</text>
        <dbReference type="EC" id="5.6.2.4"/>
    </reaction>
</comment>
<sequence>MQARCAHPHVLGWDEAIQQGLSRLNSKKIQLRDWQRSVVDSWRDGKDSFVLSSTGSGKSVCYQLPAMISGKTCIVVSPLISLMRDQCEQLVEQGVSACYLGSAQPDKMVHGRAMSGEYLLLYICPETLVKICDSLWRLHHEQGKVCLLAVDEAHCVSKWGHDFRPSYLDLGRAFQQLHDGPRGAIPVMALTATASPPVREDVMKILRLGSSRNGDMFVCLNSFSRPNLCFTVHHTNMDNLQCLEKDLAPYFEYAGDPTLLMKGDNRIVAGIRTLREHTVPRARPISTYVPRMPESNSRGGSIIIYAPTRNLVKLIAMKLRKLGVSAEPFHAGLTKHHLHKVQQDFMRNKCKCIVATVAFGMGINKPDVRLVVHYGWPQGLEQYFQEAGRAGRDGEEAKCALFVDFRGVPSLLPSQCDEERRATLQRGLTAVFLYAVRLNRCRLQQILSRLGDEAAPPCRKCDVCSQGQQPEQQLGKEAATLLREVHGKGGETWDRGTWQEAVSSWHKSCPSRSVSFWRGLARLLLEEGVLEDLHAPASLLLPFGAPRVTEEGTTFLGRWDADQQNTTKMLRPEADMLV</sequence>
<dbReference type="Pfam" id="PF00270">
    <property type="entry name" value="DEAD"/>
    <property type="match status" value="1"/>
</dbReference>
<evidence type="ECO:0000256" key="2">
    <source>
        <dbReference type="ARBA" id="ARBA00005446"/>
    </source>
</evidence>
<dbReference type="Gene3D" id="3.40.50.300">
    <property type="entry name" value="P-loop containing nucleotide triphosphate hydrolases"/>
    <property type="match status" value="2"/>
</dbReference>
<evidence type="ECO:0000313" key="12">
    <source>
        <dbReference type="EnsemblProtists" id="EKX41488"/>
    </source>
</evidence>
<dbReference type="HOGENOM" id="CLU_001103_14_3_1"/>
<keyword evidence="5 8" id="KW-0347">Helicase</keyword>
<dbReference type="GO" id="GO:0005524">
    <property type="term" value="F:ATP binding"/>
    <property type="evidence" value="ECO:0007669"/>
    <property type="project" value="UniProtKB-KW"/>
</dbReference>
<dbReference type="GO" id="GO:0016787">
    <property type="term" value="F:hydrolase activity"/>
    <property type="evidence" value="ECO:0007669"/>
    <property type="project" value="UniProtKB-KW"/>
</dbReference>
<reference evidence="12" key="3">
    <citation type="submission" date="2016-03" db="UniProtKB">
        <authorList>
            <consortium name="EnsemblProtists"/>
        </authorList>
    </citation>
    <scope>IDENTIFICATION</scope>
</reference>
<dbReference type="AlphaFoldDB" id="L1IYY7"/>
<dbReference type="Pfam" id="PF00271">
    <property type="entry name" value="Helicase_C"/>
    <property type="match status" value="1"/>
</dbReference>
<dbReference type="InterPro" id="IPR011545">
    <property type="entry name" value="DEAD/DEAH_box_helicase_dom"/>
</dbReference>
<evidence type="ECO:0000313" key="13">
    <source>
        <dbReference type="Proteomes" id="UP000011087"/>
    </source>
</evidence>
<dbReference type="GO" id="GO:0043138">
    <property type="term" value="F:3'-5' DNA helicase activity"/>
    <property type="evidence" value="ECO:0007669"/>
    <property type="project" value="UniProtKB-EC"/>
</dbReference>
<dbReference type="InterPro" id="IPR032284">
    <property type="entry name" value="RecQ_Zn-bd"/>
</dbReference>